<proteinExistence type="predicted"/>
<dbReference type="Proteomes" id="UP000295620">
    <property type="component" value="Unassembled WGS sequence"/>
</dbReference>
<reference evidence="1 2" key="1">
    <citation type="submission" date="2019-03" db="EMBL/GenBank/DDBJ databases">
        <title>Genomic Encyclopedia of Archaeal and Bacterial Type Strains, Phase II (KMG-II): from individual species to whole genera.</title>
        <authorList>
            <person name="Goeker M."/>
        </authorList>
    </citation>
    <scope>NUCLEOTIDE SEQUENCE [LARGE SCALE GENOMIC DNA]</scope>
    <source>
        <strain evidence="1 2">DSM 19035</strain>
    </source>
</reference>
<evidence type="ECO:0000313" key="1">
    <source>
        <dbReference type="EMBL" id="TDQ08214.1"/>
    </source>
</evidence>
<gene>
    <name evidence="1" type="ORF">ATK78_2721</name>
</gene>
<comment type="caution">
    <text evidence="1">The sequence shown here is derived from an EMBL/GenBank/DDBJ whole genome shotgun (WGS) entry which is preliminary data.</text>
</comment>
<name>A0A4V3D0Y6_9SPHI</name>
<evidence type="ECO:0000313" key="2">
    <source>
        <dbReference type="Proteomes" id="UP000295620"/>
    </source>
</evidence>
<dbReference type="RefSeq" id="WP_133576610.1">
    <property type="nucleotide sequence ID" value="NZ_SNYC01000005.1"/>
</dbReference>
<protein>
    <submittedName>
        <fullName evidence="1">Uncharacterized protein</fullName>
    </submittedName>
</protein>
<dbReference type="EMBL" id="SNYC01000005">
    <property type="protein sequence ID" value="TDQ08214.1"/>
    <property type="molecule type" value="Genomic_DNA"/>
</dbReference>
<dbReference type="OrthoDB" id="797835at2"/>
<keyword evidence="2" id="KW-1185">Reference proteome</keyword>
<dbReference type="AlphaFoldDB" id="A0A4V3D0Y6"/>
<sequence length="80" mass="9299">MNAYKNEWIEILLKKDFPGWLIGADKNDIIIQIPDDQDLDKVAAEFSSMLSELQKKIKSKPTMTRFFIGNSKDSRYCELN</sequence>
<organism evidence="1 2">
    <name type="scientific">Pedobacter metabolipauper</name>
    <dbReference type="NCBI Taxonomy" id="425513"/>
    <lineage>
        <taxon>Bacteria</taxon>
        <taxon>Pseudomonadati</taxon>
        <taxon>Bacteroidota</taxon>
        <taxon>Sphingobacteriia</taxon>
        <taxon>Sphingobacteriales</taxon>
        <taxon>Sphingobacteriaceae</taxon>
        <taxon>Pedobacter</taxon>
    </lineage>
</organism>
<accession>A0A4V3D0Y6</accession>